<accession>A0A2P2QEZ9</accession>
<sequence length="27" mass="3221">MSKQNHYTDQYLMLHVLTNHPLVHDNA</sequence>
<dbReference type="AlphaFoldDB" id="A0A2P2QEZ9"/>
<name>A0A2P2QEZ9_RHIMU</name>
<evidence type="ECO:0000313" key="1">
    <source>
        <dbReference type="EMBL" id="MBX65620.1"/>
    </source>
</evidence>
<protein>
    <submittedName>
        <fullName evidence="1">Uncharacterized protein</fullName>
    </submittedName>
</protein>
<reference evidence="1" key="1">
    <citation type="submission" date="2018-02" db="EMBL/GenBank/DDBJ databases">
        <title>Rhizophora mucronata_Transcriptome.</title>
        <authorList>
            <person name="Meera S.P."/>
            <person name="Sreeshan A."/>
            <person name="Augustine A."/>
        </authorList>
    </citation>
    <scope>NUCLEOTIDE SEQUENCE</scope>
    <source>
        <tissue evidence="1">Leaf</tissue>
    </source>
</reference>
<proteinExistence type="predicted"/>
<dbReference type="EMBL" id="GGEC01085136">
    <property type="protein sequence ID" value="MBX65620.1"/>
    <property type="molecule type" value="Transcribed_RNA"/>
</dbReference>
<organism evidence="1">
    <name type="scientific">Rhizophora mucronata</name>
    <name type="common">Asiatic mangrove</name>
    <dbReference type="NCBI Taxonomy" id="61149"/>
    <lineage>
        <taxon>Eukaryota</taxon>
        <taxon>Viridiplantae</taxon>
        <taxon>Streptophyta</taxon>
        <taxon>Embryophyta</taxon>
        <taxon>Tracheophyta</taxon>
        <taxon>Spermatophyta</taxon>
        <taxon>Magnoliopsida</taxon>
        <taxon>eudicotyledons</taxon>
        <taxon>Gunneridae</taxon>
        <taxon>Pentapetalae</taxon>
        <taxon>rosids</taxon>
        <taxon>fabids</taxon>
        <taxon>Malpighiales</taxon>
        <taxon>Rhizophoraceae</taxon>
        <taxon>Rhizophora</taxon>
    </lineage>
</organism>